<sequence length="70" mass="7592">MSTFRVSSNSVWAAALDCYNNPSIDLSKRLVIYAGSAPSACFRLPHQLMAPVDAGPYGSPMDFLGELRRA</sequence>
<dbReference type="AlphaFoldDB" id="A0A8T1PBB3"/>
<dbReference type="EMBL" id="CM031818">
    <property type="protein sequence ID" value="KAG6640015.1"/>
    <property type="molecule type" value="Genomic_DNA"/>
</dbReference>
<evidence type="ECO:0000313" key="1">
    <source>
        <dbReference type="EMBL" id="KAG6640015.1"/>
    </source>
</evidence>
<reference evidence="1" key="1">
    <citation type="submission" date="2020-12" db="EMBL/GenBank/DDBJ databases">
        <title>WGS assembly of Carya illinoinensis cv. Pawnee.</title>
        <authorList>
            <person name="Platts A."/>
            <person name="Shu S."/>
            <person name="Wright S."/>
            <person name="Barry K."/>
            <person name="Edger P."/>
            <person name="Pires J.C."/>
            <person name="Schmutz J."/>
        </authorList>
    </citation>
    <scope>NUCLEOTIDE SEQUENCE</scope>
    <source>
        <tissue evidence="1">Leaf</tissue>
    </source>
</reference>
<name>A0A8T1PBB3_CARIL</name>
<proteinExistence type="predicted"/>
<dbReference type="PANTHER" id="PTHR36032">
    <property type="entry name" value="PHOSPHOPANTOTHENATE--CYSTEINE LIGASE 2"/>
    <property type="match status" value="1"/>
</dbReference>
<dbReference type="PANTHER" id="PTHR36032:SF1">
    <property type="entry name" value="PHOSPHOPANTOTHENATE--CYSTEINE LIGASE 2"/>
    <property type="match status" value="1"/>
</dbReference>
<organism evidence="1 2">
    <name type="scientific">Carya illinoinensis</name>
    <name type="common">Pecan</name>
    <dbReference type="NCBI Taxonomy" id="32201"/>
    <lineage>
        <taxon>Eukaryota</taxon>
        <taxon>Viridiplantae</taxon>
        <taxon>Streptophyta</taxon>
        <taxon>Embryophyta</taxon>
        <taxon>Tracheophyta</taxon>
        <taxon>Spermatophyta</taxon>
        <taxon>Magnoliopsida</taxon>
        <taxon>eudicotyledons</taxon>
        <taxon>Gunneridae</taxon>
        <taxon>Pentapetalae</taxon>
        <taxon>rosids</taxon>
        <taxon>fabids</taxon>
        <taxon>Fagales</taxon>
        <taxon>Juglandaceae</taxon>
        <taxon>Carya</taxon>
    </lineage>
</organism>
<protein>
    <submittedName>
        <fullName evidence="1">Uncharacterized protein</fullName>
    </submittedName>
</protein>
<evidence type="ECO:0000313" key="2">
    <source>
        <dbReference type="Proteomes" id="UP000811609"/>
    </source>
</evidence>
<dbReference type="Proteomes" id="UP000811609">
    <property type="component" value="Chromosome 10"/>
</dbReference>
<keyword evidence="2" id="KW-1185">Reference proteome</keyword>
<gene>
    <name evidence="1" type="ORF">CIPAW_10G142500</name>
</gene>
<accession>A0A8T1PBB3</accession>
<comment type="caution">
    <text evidence="1">The sequence shown here is derived from an EMBL/GenBank/DDBJ whole genome shotgun (WGS) entry which is preliminary data.</text>
</comment>